<gene>
    <name evidence="3" type="ORF">HKBW3S42_01798</name>
</gene>
<dbReference type="AlphaFoldDB" id="A0A6V8PLD6"/>
<evidence type="ECO:0000313" key="3">
    <source>
        <dbReference type="EMBL" id="GFP33462.1"/>
    </source>
</evidence>
<dbReference type="EMBL" id="BLSA01000490">
    <property type="protein sequence ID" value="GFP33462.1"/>
    <property type="molecule type" value="Genomic_DNA"/>
</dbReference>
<feature type="domain" description="NAD-dependent epimerase/dehydratase" evidence="2">
    <location>
        <begin position="5"/>
        <end position="153"/>
    </location>
</feature>
<organism evidence="3 4">
    <name type="scientific">Candidatus Hakubella thermalkaliphila</name>
    <dbReference type="NCBI Taxonomy" id="2754717"/>
    <lineage>
        <taxon>Bacteria</taxon>
        <taxon>Bacillati</taxon>
        <taxon>Actinomycetota</taxon>
        <taxon>Actinomycetota incertae sedis</taxon>
        <taxon>Candidatus Hakubellales</taxon>
        <taxon>Candidatus Hakubellaceae</taxon>
        <taxon>Candidatus Hakubella</taxon>
    </lineage>
</organism>
<dbReference type="SUPFAM" id="SSF51735">
    <property type="entry name" value="NAD(P)-binding Rossmann-fold domains"/>
    <property type="match status" value="1"/>
</dbReference>
<reference evidence="3 4" key="1">
    <citation type="journal article" date="2020" name="Front. Microbiol.">
        <title>Single-cell genomics of novel Actinobacteria with the Wood-Ljungdahl pathway discovered in a serpentinizing system.</title>
        <authorList>
            <person name="Merino N."/>
            <person name="Kawai M."/>
            <person name="Boyd E.S."/>
            <person name="Colman D.R."/>
            <person name="McGlynn S.E."/>
            <person name="Nealson K.H."/>
            <person name="Kurokawa K."/>
            <person name="Hongoh Y."/>
        </authorList>
    </citation>
    <scope>NUCLEOTIDE SEQUENCE [LARGE SCALE GENOMIC DNA]</scope>
    <source>
        <strain evidence="3 4">S42</strain>
    </source>
</reference>
<dbReference type="InterPro" id="IPR036291">
    <property type="entry name" value="NAD(P)-bd_dom_sf"/>
</dbReference>
<sequence length="231" mass="27061">YTDLEMNCRGHLSILEACRKNNREVKIVYAGTRQQYGKPDYLPVDEKHLMHPTDVNGINKMTGEWYHLLYDEIYGVRSTSLRLTNTYGPRLLMKHDRQSFIGWFIRQIIDGETITIYGDGSQLRDFTYVDDAVEAFLLAAASDEANGEVFNLGGEKPISLRELVELLIQINRGGRYELTPFPEDRQRIDIGSFYADYSKISRLLGWRPKVSLEEGLHRTFDYYRKYKKHYW</sequence>
<comment type="caution">
    <text evidence="3">The sequence shown here is derived from an EMBL/GenBank/DDBJ whole genome shotgun (WGS) entry which is preliminary data.</text>
</comment>
<dbReference type="PANTHER" id="PTHR43000">
    <property type="entry name" value="DTDP-D-GLUCOSE 4,6-DEHYDRATASE-RELATED"/>
    <property type="match status" value="1"/>
</dbReference>
<dbReference type="Pfam" id="PF01370">
    <property type="entry name" value="Epimerase"/>
    <property type="match status" value="1"/>
</dbReference>
<evidence type="ECO:0000256" key="1">
    <source>
        <dbReference type="ARBA" id="ARBA00007637"/>
    </source>
</evidence>
<dbReference type="Gene3D" id="3.40.50.720">
    <property type="entry name" value="NAD(P)-binding Rossmann-like Domain"/>
    <property type="match status" value="1"/>
</dbReference>
<evidence type="ECO:0000313" key="4">
    <source>
        <dbReference type="Proteomes" id="UP000568877"/>
    </source>
</evidence>
<feature type="non-terminal residue" evidence="3">
    <location>
        <position position="1"/>
    </location>
</feature>
<name>A0A6V8PLD6_9ACTN</name>
<dbReference type="PRINTS" id="PR01713">
    <property type="entry name" value="NUCEPIMERASE"/>
</dbReference>
<evidence type="ECO:0000259" key="2">
    <source>
        <dbReference type="Pfam" id="PF01370"/>
    </source>
</evidence>
<accession>A0A6V8PLD6</accession>
<comment type="similarity">
    <text evidence="1">Belongs to the NAD(P)-dependent epimerase/dehydratase family.</text>
</comment>
<protein>
    <submittedName>
        <fullName evidence="3">UDP-glucose 4-epimerase</fullName>
    </submittedName>
</protein>
<dbReference type="InterPro" id="IPR001509">
    <property type="entry name" value="Epimerase_deHydtase"/>
</dbReference>
<dbReference type="Gene3D" id="3.90.25.10">
    <property type="entry name" value="UDP-galactose 4-epimerase, domain 1"/>
    <property type="match status" value="1"/>
</dbReference>
<proteinExistence type="inferred from homology"/>
<dbReference type="Proteomes" id="UP000568877">
    <property type="component" value="Unassembled WGS sequence"/>
</dbReference>